<accession>A0A7M2RHB2</accession>
<sequence length="74" mass="8121">MLKLRLHRYAFGAAVVCSRNEMNEMWADLIDINAGSIITGESDIKSIGTKLYKPALIKSSWSLSFSQGCSPPVC</sequence>
<gene>
    <name evidence="1" type="ORF">INP51_12045</name>
</gene>
<reference evidence="1 2" key="1">
    <citation type="submission" date="2020-10" db="EMBL/GenBank/DDBJ databases">
        <title>Blautia liquoris sp.nov., isolated from the mud in a fermentation cellar used for the production of Chinese strong-flavoured liquor.</title>
        <authorList>
            <person name="Lu L."/>
        </authorList>
    </citation>
    <scope>NUCLEOTIDE SEQUENCE [LARGE SCALE GENOMIC DNA]</scope>
    <source>
        <strain evidence="1 2">LZLJ-3</strain>
    </source>
</reference>
<dbReference type="EMBL" id="CP063304">
    <property type="protein sequence ID" value="QOV18730.1"/>
    <property type="molecule type" value="Genomic_DNA"/>
</dbReference>
<dbReference type="Proteomes" id="UP000593601">
    <property type="component" value="Chromosome"/>
</dbReference>
<dbReference type="AlphaFoldDB" id="A0A7M2RHB2"/>
<name>A0A7M2RHB2_9FIRM</name>
<keyword evidence="1" id="KW-0378">Hydrolase</keyword>
<proteinExistence type="predicted"/>
<dbReference type="GO" id="GO:0016787">
    <property type="term" value="F:hydrolase activity"/>
    <property type="evidence" value="ECO:0007669"/>
    <property type="project" value="UniProtKB-KW"/>
</dbReference>
<organism evidence="1 2">
    <name type="scientific">Blautia liquoris</name>
    <dbReference type="NCBI Taxonomy" id="2779518"/>
    <lineage>
        <taxon>Bacteria</taxon>
        <taxon>Bacillati</taxon>
        <taxon>Bacillota</taxon>
        <taxon>Clostridia</taxon>
        <taxon>Lachnospirales</taxon>
        <taxon>Lachnospiraceae</taxon>
        <taxon>Blautia</taxon>
    </lineage>
</organism>
<keyword evidence="2" id="KW-1185">Reference proteome</keyword>
<protein>
    <submittedName>
        <fullName evidence="1">UxaA family hydrolase</fullName>
    </submittedName>
</protein>
<evidence type="ECO:0000313" key="1">
    <source>
        <dbReference type="EMBL" id="QOV18730.1"/>
    </source>
</evidence>
<evidence type="ECO:0000313" key="2">
    <source>
        <dbReference type="Proteomes" id="UP000593601"/>
    </source>
</evidence>
<dbReference type="KEGG" id="bliq:INP51_12045"/>